<dbReference type="RefSeq" id="WP_035114755.1">
    <property type="nucleotide sequence ID" value="NZ_CP047046.1"/>
</dbReference>
<evidence type="ECO:0000313" key="5">
    <source>
        <dbReference type="EMBL" id="KGM18474.1"/>
    </source>
</evidence>
<evidence type="ECO:0000256" key="3">
    <source>
        <dbReference type="RuleBase" id="RU000507"/>
    </source>
</evidence>
<dbReference type="PANTHER" id="PTHR43855">
    <property type="entry name" value="THIOSULFATE SULFURTRANSFERASE"/>
    <property type="match status" value="1"/>
</dbReference>
<dbReference type="CDD" id="cd01449">
    <property type="entry name" value="TST_Repeat_2"/>
    <property type="match status" value="1"/>
</dbReference>
<keyword evidence="1" id="KW-0677">Repeat</keyword>
<dbReference type="GO" id="GO:0004792">
    <property type="term" value="F:thiosulfate-cyanide sulfurtransferase activity"/>
    <property type="evidence" value="ECO:0007669"/>
    <property type="project" value="UniProtKB-EC"/>
</dbReference>
<accession>A0A0A2DKP5</accession>
<dbReference type="PROSITE" id="PS50206">
    <property type="entry name" value="RHODANESE_3"/>
    <property type="match status" value="2"/>
</dbReference>
<evidence type="ECO:0000256" key="2">
    <source>
        <dbReference type="ARBA" id="ARBA00047549"/>
    </source>
</evidence>
<comment type="catalytic activity">
    <reaction evidence="2">
        <text>thiosulfate + hydrogen cyanide = thiocyanate + sulfite + 2 H(+)</text>
        <dbReference type="Rhea" id="RHEA:16881"/>
        <dbReference type="ChEBI" id="CHEBI:15378"/>
        <dbReference type="ChEBI" id="CHEBI:17359"/>
        <dbReference type="ChEBI" id="CHEBI:18022"/>
        <dbReference type="ChEBI" id="CHEBI:18407"/>
        <dbReference type="ChEBI" id="CHEBI:33542"/>
        <dbReference type="EC" id="2.8.1.1"/>
    </reaction>
</comment>
<keyword evidence="6" id="KW-1185">Reference proteome</keyword>
<reference evidence="5 6" key="1">
    <citation type="submission" date="2014-10" db="EMBL/GenBank/DDBJ databases">
        <title>Whole Genome sequence of Corynebacterium auriscanis strain CIP 106629.</title>
        <authorList>
            <person name="Hassan S.S."/>
            <person name="Jamal S.B."/>
            <person name="Tiwari S."/>
            <person name="Oliveira L.D.C."/>
            <person name="Souza F."/>
            <person name="Mariano D.C."/>
            <person name="Almeida S."/>
            <person name="Dorella F."/>
            <person name="Pereira F."/>
            <person name="Carvalho A."/>
            <person name="Leal C.A."/>
            <person name="Soares S.D.C."/>
            <person name="Figueiredo H.C."/>
            <person name="Silva A."/>
            <person name="Azevedo V.A."/>
        </authorList>
    </citation>
    <scope>NUCLEOTIDE SEQUENCE [LARGE SCALE GENOMIC DNA]</scope>
    <source>
        <strain evidence="5 6">CIP 106629</strain>
    </source>
</reference>
<organism evidence="5 6">
    <name type="scientific">Corynebacterium auriscanis</name>
    <dbReference type="NCBI Taxonomy" id="99807"/>
    <lineage>
        <taxon>Bacteria</taxon>
        <taxon>Bacillati</taxon>
        <taxon>Actinomycetota</taxon>
        <taxon>Actinomycetes</taxon>
        <taxon>Mycobacteriales</taxon>
        <taxon>Corynebacteriaceae</taxon>
        <taxon>Corynebacterium</taxon>
    </lineage>
</organism>
<feature type="domain" description="Rhodanese" evidence="4">
    <location>
        <begin position="170"/>
        <end position="282"/>
    </location>
</feature>
<dbReference type="Pfam" id="PF00581">
    <property type="entry name" value="Rhodanese"/>
    <property type="match status" value="2"/>
</dbReference>
<gene>
    <name evidence="5" type="ORF">MA47_06995</name>
</gene>
<evidence type="ECO:0000259" key="4">
    <source>
        <dbReference type="PROSITE" id="PS50206"/>
    </source>
</evidence>
<proteinExistence type="predicted"/>
<dbReference type="InterPro" id="IPR001307">
    <property type="entry name" value="Thiosulphate_STrfase_CS"/>
</dbReference>
<dbReference type="PANTHER" id="PTHR43855:SF1">
    <property type="entry name" value="THIOSULFATE SULFURTRANSFERASE"/>
    <property type="match status" value="1"/>
</dbReference>
<evidence type="ECO:0000256" key="1">
    <source>
        <dbReference type="ARBA" id="ARBA00022737"/>
    </source>
</evidence>
<dbReference type="Proteomes" id="UP000030145">
    <property type="component" value="Unassembled WGS sequence"/>
</dbReference>
<dbReference type="SMART" id="SM00450">
    <property type="entry name" value="RHOD"/>
    <property type="match status" value="2"/>
</dbReference>
<dbReference type="InterPro" id="IPR051126">
    <property type="entry name" value="Thiosulfate_sulfurtransferase"/>
</dbReference>
<name>A0A0A2DKP5_9CORY</name>
<keyword evidence="3 5" id="KW-0808">Transferase</keyword>
<dbReference type="PROSITE" id="PS00683">
    <property type="entry name" value="RHODANESE_2"/>
    <property type="match status" value="1"/>
</dbReference>
<dbReference type="InterPro" id="IPR001763">
    <property type="entry name" value="Rhodanese-like_dom"/>
</dbReference>
<protein>
    <recommendedName>
        <fullName evidence="3">Sulfurtransferase</fullName>
    </recommendedName>
</protein>
<comment type="caution">
    <text evidence="5">The sequence shown here is derived from an EMBL/GenBank/DDBJ whole genome shotgun (WGS) entry which is preliminary data.</text>
</comment>
<dbReference type="InterPro" id="IPR036873">
    <property type="entry name" value="Rhodanese-like_dom_sf"/>
</dbReference>
<feature type="domain" description="Rhodanese" evidence="4">
    <location>
        <begin position="31"/>
        <end position="138"/>
    </location>
</feature>
<dbReference type="SUPFAM" id="SSF52821">
    <property type="entry name" value="Rhodanese/Cell cycle control phosphatase"/>
    <property type="match status" value="2"/>
</dbReference>
<dbReference type="EMBL" id="JRVJ01000011">
    <property type="protein sequence ID" value="KGM18474.1"/>
    <property type="molecule type" value="Genomic_DNA"/>
</dbReference>
<dbReference type="GeneID" id="300553490"/>
<dbReference type="Gene3D" id="3.40.250.10">
    <property type="entry name" value="Rhodanese-like domain"/>
    <property type="match status" value="2"/>
</dbReference>
<sequence length="283" mass="32314">MGIPEDPSRHLQQYAHPNKLVTSAWLGAKLGTPGLKVVESDEERQQYDIGHIPTAVRMNWATELGDPTTRDIISAEQFGALMDTKGITPDDTVVIYGDQSNKWALYTLWIFEHYGHRDVRLLDGGRDAWMQEEKETSYDVPVATTEGYGAKMGEHDPTRLRIFVDELKTNLESFQILDLRGPEDYTGLNQDSRWSRHGHIPGAINHSIGRSLFPNSRFRQIEELREVHADLDPHAPTVVYCNDAATAAQQWFVLTHLLGWKDVRVYDGSWVEWGNMMRMPITR</sequence>
<dbReference type="CDD" id="cd01448">
    <property type="entry name" value="TST_Repeat_1"/>
    <property type="match status" value="1"/>
</dbReference>
<evidence type="ECO:0000313" key="6">
    <source>
        <dbReference type="Proteomes" id="UP000030145"/>
    </source>
</evidence>
<dbReference type="AlphaFoldDB" id="A0A0A2DKP5"/>